<gene>
    <name evidence="1" type="ORF">F9C07_8339</name>
</gene>
<evidence type="ECO:0000313" key="2">
    <source>
        <dbReference type="Proteomes" id="UP000596276"/>
    </source>
</evidence>
<dbReference type="VEuPathDB" id="FungiDB:F9C07_8339"/>
<proteinExistence type="predicted"/>
<dbReference type="Proteomes" id="UP000596276">
    <property type="component" value="Chromosome 6"/>
</dbReference>
<evidence type="ECO:0000313" key="1">
    <source>
        <dbReference type="EMBL" id="QRD93888.1"/>
    </source>
</evidence>
<dbReference type="EMBL" id="CP044623">
    <property type="protein sequence ID" value="QRD93888.1"/>
    <property type="molecule type" value="Genomic_DNA"/>
</dbReference>
<reference evidence="2" key="1">
    <citation type="journal article" date="2021" name="G3 (Bethesda)">
        <title>Chromosome assembled and annotated genome sequence of Aspergillus flavus NRRL 3357.</title>
        <authorList>
            <person name="Skerker J.M."/>
            <person name="Pianalto K.M."/>
            <person name="Mondo S.J."/>
            <person name="Yang K."/>
            <person name="Arkin A.P."/>
            <person name="Keller N.P."/>
            <person name="Grigoriev I.V."/>
            <person name="Louise Glass N.L."/>
        </authorList>
    </citation>
    <scope>NUCLEOTIDE SEQUENCE [LARGE SCALE GENOMIC DNA]</scope>
    <source>
        <strain evidence="2">ATCC 200026 / FGSC A1120 / IAM 13836 / NRRL 3357 / JCM 12722 / SRRC 167</strain>
    </source>
</reference>
<dbReference type="AlphaFoldDB" id="A0A7U2N1N6"/>
<keyword evidence="2" id="KW-1185">Reference proteome</keyword>
<protein>
    <submittedName>
        <fullName evidence="1">Uncharacterized protein</fullName>
    </submittedName>
</protein>
<organism evidence="1 2">
    <name type="scientific">Aspergillus flavus (strain ATCC 200026 / FGSC A1120 / IAM 13836 / NRRL 3357 / JCM 12722 / SRRC 167)</name>
    <dbReference type="NCBI Taxonomy" id="332952"/>
    <lineage>
        <taxon>Eukaryota</taxon>
        <taxon>Fungi</taxon>
        <taxon>Dikarya</taxon>
        <taxon>Ascomycota</taxon>
        <taxon>Pezizomycotina</taxon>
        <taxon>Eurotiomycetes</taxon>
        <taxon>Eurotiomycetidae</taxon>
        <taxon>Eurotiales</taxon>
        <taxon>Aspergillaceae</taxon>
        <taxon>Aspergillus</taxon>
        <taxon>Aspergillus subgen. Circumdati</taxon>
    </lineage>
</organism>
<sequence length="81" mass="9094">MPTSVKGHVTVIFGKQLVREILALQKDIKFQPLSYTVSSTVELNQVIKGDAVPPPFPFDIRLRHIDPHVMVTKPAVDSTWN</sequence>
<accession>A0A7U2N1N6</accession>
<name>A0A7U2N1N6_ASPFN</name>